<dbReference type="EMBL" id="CP002390">
    <property type="protein sequence ID" value="EFE28683.1"/>
    <property type="molecule type" value="Genomic_DNA"/>
</dbReference>
<evidence type="ECO:0000313" key="3">
    <source>
        <dbReference type="Proteomes" id="UP000007468"/>
    </source>
</evidence>
<dbReference type="eggNOG" id="COG1247">
    <property type="taxonomic scope" value="Bacteria"/>
</dbReference>
<dbReference type="GO" id="GO:0016747">
    <property type="term" value="F:acyltransferase activity, transferring groups other than amino-acyl groups"/>
    <property type="evidence" value="ECO:0007669"/>
    <property type="project" value="InterPro"/>
</dbReference>
<dbReference type="PROSITE" id="PS51186">
    <property type="entry name" value="GNAT"/>
    <property type="match status" value="1"/>
</dbReference>
<sequence length="163" mass="19519">MEIRYISELDDKLRVSEIYERSWKYAYKNIIPQQFLDSIEKDRWIPMLELSDWYILLCIEDGKYVGASSFCQSRFSEYPNYGEIVTMYLCPEHIGKGYETKLFETVILELNNKGYDELFLWVLDENDLAKKFYKKHHFIETDNCIDVNIGGKILREVMYVYKG</sequence>
<dbReference type="CDD" id="cd04301">
    <property type="entry name" value="NAT_SF"/>
    <property type="match status" value="1"/>
</dbReference>
<dbReference type="InterPro" id="IPR016181">
    <property type="entry name" value="Acyl_CoA_acyltransferase"/>
</dbReference>
<accession>D6GPI0</accession>
<organism evidence="2 3">
    <name type="scientific">Filifactor alocis (strain ATCC 35896 / CCUG 47790 / D40 B5)</name>
    <name type="common">Fusobacterium alocis</name>
    <dbReference type="NCBI Taxonomy" id="546269"/>
    <lineage>
        <taxon>Bacteria</taxon>
        <taxon>Bacillati</taxon>
        <taxon>Bacillota</taxon>
        <taxon>Clostridia</taxon>
        <taxon>Peptostreptococcales</taxon>
        <taxon>Filifactoraceae</taxon>
        <taxon>Filifactor</taxon>
    </lineage>
</organism>
<dbReference type="AlphaFoldDB" id="D6GPI0"/>
<evidence type="ECO:0000313" key="2">
    <source>
        <dbReference type="EMBL" id="EFE28683.1"/>
    </source>
</evidence>
<name>D6GPI0_FILAD</name>
<dbReference type="OrthoDB" id="5292888at2"/>
<reference evidence="3" key="1">
    <citation type="submission" date="2010-12" db="EMBL/GenBank/DDBJ databases">
        <title>The genome sequence of Filifactor alocis strain ATCC 35896.</title>
        <authorList>
            <consortium name="The Broad Institute Genome Sequencing Platform"/>
            <person name="Ward D."/>
            <person name="Earl A."/>
            <person name="Feldgarden M."/>
            <person name="Young S.K."/>
            <person name="Gargeya S."/>
            <person name="Zeng Q."/>
            <person name="Alvarado L."/>
            <person name="Berlin A."/>
            <person name="Bochicchio J."/>
            <person name="Chapman S.B."/>
            <person name="Chen Z."/>
            <person name="Freedman E."/>
            <person name="Gellesch M."/>
            <person name="Goldberg J."/>
            <person name="Griggs A."/>
            <person name="Gujja S."/>
            <person name="Heilman E."/>
            <person name="Heiman D."/>
            <person name="Howarth C."/>
            <person name="Mehta T."/>
            <person name="Neiman D."/>
            <person name="Pearson M."/>
            <person name="Roberts A."/>
            <person name="Saif S."/>
            <person name="Shea T."/>
            <person name="Shenoy N."/>
            <person name="Sisk P."/>
            <person name="Stolte C."/>
            <person name="Sykes S."/>
            <person name="White J."/>
            <person name="Yandava C."/>
            <person name="Izard J."/>
            <person name="Blanton J.M."/>
            <person name="Baranova O.V."/>
            <person name="Tanner A.C."/>
            <person name="Dewhirst F.E."/>
            <person name="Haas B."/>
            <person name="Nusbaum C."/>
            <person name="Birren B."/>
        </authorList>
    </citation>
    <scope>NUCLEOTIDE SEQUENCE [LARGE SCALE GENOMIC DNA]</scope>
    <source>
        <strain evidence="3">ATCC 35896 / D40 B5</strain>
    </source>
</reference>
<evidence type="ECO:0000259" key="1">
    <source>
        <dbReference type="PROSITE" id="PS51186"/>
    </source>
</evidence>
<keyword evidence="3" id="KW-1185">Reference proteome</keyword>
<dbReference type="Gene3D" id="3.40.630.30">
    <property type="match status" value="1"/>
</dbReference>
<dbReference type="SUPFAM" id="SSF55729">
    <property type="entry name" value="Acyl-CoA N-acyltransferases (Nat)"/>
    <property type="match status" value="1"/>
</dbReference>
<dbReference type="KEGG" id="faa:HMPREF0389_00600"/>
<protein>
    <submittedName>
        <fullName evidence="2">Acetyltransferase, GNAT family</fullName>
    </submittedName>
</protein>
<gene>
    <name evidence="2" type="ordered locus">HMPREF0389_00600</name>
</gene>
<feature type="domain" description="N-acetyltransferase" evidence="1">
    <location>
        <begin position="1"/>
        <end position="163"/>
    </location>
</feature>
<proteinExistence type="predicted"/>
<dbReference type="Pfam" id="PF00583">
    <property type="entry name" value="Acetyltransf_1"/>
    <property type="match status" value="1"/>
</dbReference>
<dbReference type="InterPro" id="IPR000182">
    <property type="entry name" value="GNAT_dom"/>
</dbReference>
<dbReference type="STRING" id="546269.HMPREF0389_00600"/>
<dbReference type="Proteomes" id="UP000007468">
    <property type="component" value="Chromosome"/>
</dbReference>
<dbReference type="RefSeq" id="WP_014262641.1">
    <property type="nucleotide sequence ID" value="NC_016630.1"/>
</dbReference>